<comment type="caution">
    <text evidence="1">The sequence shown here is derived from an EMBL/GenBank/DDBJ whole genome shotgun (WGS) entry which is preliminary data.</text>
</comment>
<dbReference type="OrthoDB" id="4001642at2759"/>
<dbReference type="Gene3D" id="2.60.40.640">
    <property type="match status" value="1"/>
</dbReference>
<accession>A0A1Y2FP43</accession>
<dbReference type="Proteomes" id="UP000193685">
    <property type="component" value="Unassembled WGS sequence"/>
</dbReference>
<evidence type="ECO:0000313" key="2">
    <source>
        <dbReference type="Proteomes" id="UP000193685"/>
    </source>
</evidence>
<dbReference type="InterPro" id="IPR053060">
    <property type="entry name" value="Cytokinesis_Signaling_Reg"/>
</dbReference>
<keyword evidence="2" id="KW-1185">Reference proteome</keyword>
<dbReference type="PANTHER" id="PTHR36419">
    <property type="entry name" value="ARRESTIN FAMILY PROTEIN 1"/>
    <property type="match status" value="1"/>
</dbReference>
<organism evidence="1 2">
    <name type="scientific">Protomyces lactucae-debilis</name>
    <dbReference type="NCBI Taxonomy" id="2754530"/>
    <lineage>
        <taxon>Eukaryota</taxon>
        <taxon>Fungi</taxon>
        <taxon>Dikarya</taxon>
        <taxon>Ascomycota</taxon>
        <taxon>Taphrinomycotina</taxon>
        <taxon>Taphrinomycetes</taxon>
        <taxon>Taphrinales</taxon>
        <taxon>Protomycetaceae</taxon>
        <taxon>Protomyces</taxon>
    </lineage>
</organism>
<protein>
    <recommendedName>
        <fullName evidence="3">Arrestin C-terminal-like domain-containing protein</fullName>
    </recommendedName>
</protein>
<name>A0A1Y2FP43_PROLT</name>
<dbReference type="STRING" id="56484.A0A1Y2FP43"/>
<dbReference type="PANTHER" id="PTHR36419:SF1">
    <property type="entry name" value="RHO1 GEF LOCALIZING PROTEIN 1"/>
    <property type="match status" value="1"/>
</dbReference>
<sequence length="336" mass="36999">MKHTAKSNIISIRAPPHVELAVGFNGIRATRPRLTGTVEVRSPAGNPIPVVFISLALYVHENTVCSPPGKSLVSPSQKLSTTTLVGKELLLWEAQEASGYQTLEVLSMDIPFCMPLPEETLPATLIHPSRSTTYELVATLHASGINSERFAIEVIMERFDHLPIWGMFEQTQKLLPVSVDHIVEMQCMLPRTCVGPGDRLTTTVTLVGNPDWEAKVKKVRCKELLFTIEQVVRYQIDQVFEAFVVTKRLAESRRDLMGAKLADCEGPLEVGITMPVTGRLNDKAIVPHATYTSTTSGKLYSVSFQVVIRASFKGAKEITATHPIIVSQYTECLGST</sequence>
<gene>
    <name evidence="1" type="ORF">BCR37DRAFT_391461</name>
</gene>
<dbReference type="EMBL" id="MCFI01000004">
    <property type="protein sequence ID" value="ORY85699.1"/>
    <property type="molecule type" value="Genomic_DNA"/>
</dbReference>
<dbReference type="AlphaFoldDB" id="A0A1Y2FP43"/>
<dbReference type="RefSeq" id="XP_040727181.1">
    <property type="nucleotide sequence ID" value="XM_040871012.1"/>
</dbReference>
<dbReference type="GO" id="GO:0000917">
    <property type="term" value="P:division septum assembly"/>
    <property type="evidence" value="ECO:0007669"/>
    <property type="project" value="TreeGrafter"/>
</dbReference>
<reference evidence="1 2" key="1">
    <citation type="submission" date="2016-07" db="EMBL/GenBank/DDBJ databases">
        <title>Pervasive Adenine N6-methylation of Active Genes in Fungi.</title>
        <authorList>
            <consortium name="DOE Joint Genome Institute"/>
            <person name="Mondo S.J."/>
            <person name="Dannebaum R.O."/>
            <person name="Kuo R.C."/>
            <person name="Labutti K."/>
            <person name="Haridas S."/>
            <person name="Kuo A."/>
            <person name="Salamov A."/>
            <person name="Ahrendt S.R."/>
            <person name="Lipzen A."/>
            <person name="Sullivan W."/>
            <person name="Andreopoulos W.B."/>
            <person name="Clum A."/>
            <person name="Lindquist E."/>
            <person name="Daum C."/>
            <person name="Ramamoorthy G.K."/>
            <person name="Gryganskyi A."/>
            <person name="Culley D."/>
            <person name="Magnuson J.K."/>
            <person name="James T.Y."/>
            <person name="O'Malley M.A."/>
            <person name="Stajich J.E."/>
            <person name="Spatafora J.W."/>
            <person name="Visel A."/>
            <person name="Grigoriev I.V."/>
        </authorList>
    </citation>
    <scope>NUCLEOTIDE SEQUENCE [LARGE SCALE GENOMIC DNA]</scope>
    <source>
        <strain evidence="1 2">12-1054</strain>
    </source>
</reference>
<dbReference type="GeneID" id="63787611"/>
<dbReference type="InterPro" id="IPR014752">
    <property type="entry name" value="Arrestin-like_C"/>
</dbReference>
<dbReference type="GO" id="GO:0000935">
    <property type="term" value="C:division septum"/>
    <property type="evidence" value="ECO:0007669"/>
    <property type="project" value="TreeGrafter"/>
</dbReference>
<evidence type="ECO:0000313" key="1">
    <source>
        <dbReference type="EMBL" id="ORY85699.1"/>
    </source>
</evidence>
<evidence type="ECO:0008006" key="3">
    <source>
        <dbReference type="Google" id="ProtNLM"/>
    </source>
</evidence>
<proteinExistence type="predicted"/>